<proteinExistence type="predicted"/>
<organism evidence="1 2">
    <name type="scientific">Botryotinia fuckeliana (strain T4)</name>
    <name type="common">Noble rot fungus</name>
    <name type="synonym">Botrytis cinerea</name>
    <dbReference type="NCBI Taxonomy" id="999810"/>
    <lineage>
        <taxon>Eukaryota</taxon>
        <taxon>Fungi</taxon>
        <taxon>Dikarya</taxon>
        <taxon>Ascomycota</taxon>
        <taxon>Pezizomycotina</taxon>
        <taxon>Leotiomycetes</taxon>
        <taxon>Helotiales</taxon>
        <taxon>Sclerotiniaceae</taxon>
        <taxon>Botrytis</taxon>
    </lineage>
</organism>
<dbReference type="EMBL" id="FQ790273">
    <property type="protein sequence ID" value="CCD33955.1"/>
    <property type="molecule type" value="Genomic_DNA"/>
</dbReference>
<dbReference type="AlphaFoldDB" id="G2XWW8"/>
<dbReference type="HOGENOM" id="CLU_3175293_0_0_1"/>
<evidence type="ECO:0000313" key="2">
    <source>
        <dbReference type="Proteomes" id="UP000008177"/>
    </source>
</evidence>
<sequence>MIFLNEILINGCPSALKEAVLLLLVPDMACVQQMTVQTTTLESDRKW</sequence>
<name>G2XWW8_BOTF4</name>
<protein>
    <submittedName>
        <fullName evidence="1">Uncharacterized protein</fullName>
    </submittedName>
</protein>
<dbReference type="Proteomes" id="UP000008177">
    <property type="component" value="Unplaced contigs"/>
</dbReference>
<reference evidence="2" key="1">
    <citation type="journal article" date="2011" name="PLoS Genet.">
        <title>Genomic analysis of the necrotrophic fungal pathogens Sclerotinia sclerotiorum and Botrytis cinerea.</title>
        <authorList>
            <person name="Amselem J."/>
            <person name="Cuomo C.A."/>
            <person name="van Kan J.A."/>
            <person name="Viaud M."/>
            <person name="Benito E.P."/>
            <person name="Couloux A."/>
            <person name="Coutinho P.M."/>
            <person name="de Vries R.P."/>
            <person name="Dyer P.S."/>
            <person name="Fillinger S."/>
            <person name="Fournier E."/>
            <person name="Gout L."/>
            <person name="Hahn M."/>
            <person name="Kohn L."/>
            <person name="Lapalu N."/>
            <person name="Plummer K.M."/>
            <person name="Pradier J.M."/>
            <person name="Quevillon E."/>
            <person name="Sharon A."/>
            <person name="Simon A."/>
            <person name="ten Have A."/>
            <person name="Tudzynski B."/>
            <person name="Tudzynski P."/>
            <person name="Wincker P."/>
            <person name="Andrew M."/>
            <person name="Anthouard V."/>
            <person name="Beever R.E."/>
            <person name="Beffa R."/>
            <person name="Benoit I."/>
            <person name="Bouzid O."/>
            <person name="Brault B."/>
            <person name="Chen Z."/>
            <person name="Choquer M."/>
            <person name="Collemare J."/>
            <person name="Cotton P."/>
            <person name="Danchin E.G."/>
            <person name="Da Silva C."/>
            <person name="Gautier A."/>
            <person name="Giraud C."/>
            <person name="Giraud T."/>
            <person name="Gonzalez C."/>
            <person name="Grossetete S."/>
            <person name="Guldener U."/>
            <person name="Henrissat B."/>
            <person name="Howlett B.J."/>
            <person name="Kodira C."/>
            <person name="Kretschmer M."/>
            <person name="Lappartient A."/>
            <person name="Leroch M."/>
            <person name="Levis C."/>
            <person name="Mauceli E."/>
            <person name="Neuveglise C."/>
            <person name="Oeser B."/>
            <person name="Pearson M."/>
            <person name="Poulain J."/>
            <person name="Poussereau N."/>
            <person name="Quesneville H."/>
            <person name="Rascle C."/>
            <person name="Schumacher J."/>
            <person name="Segurens B."/>
            <person name="Sexton A."/>
            <person name="Silva E."/>
            <person name="Sirven C."/>
            <person name="Soanes D.M."/>
            <person name="Talbot N.J."/>
            <person name="Templeton M."/>
            <person name="Yandava C."/>
            <person name="Yarden O."/>
            <person name="Zeng Q."/>
            <person name="Rollins J.A."/>
            <person name="Lebrun M.H."/>
            <person name="Dickman M."/>
        </authorList>
    </citation>
    <scope>NUCLEOTIDE SEQUENCE [LARGE SCALE GENOMIC DNA]</scope>
    <source>
        <strain evidence="2">T4</strain>
    </source>
</reference>
<accession>G2XWW8</accession>
<gene>
    <name evidence="1" type="ORF">BofuT4_uP051450.1</name>
</gene>
<dbReference type="InParanoid" id="G2XWW8"/>
<evidence type="ECO:0000313" key="1">
    <source>
        <dbReference type="EMBL" id="CCD33955.1"/>
    </source>
</evidence>